<evidence type="ECO:0000259" key="1">
    <source>
        <dbReference type="Pfam" id="PF01323"/>
    </source>
</evidence>
<dbReference type="CDD" id="cd03024">
    <property type="entry name" value="DsbA_FrnE"/>
    <property type="match status" value="1"/>
</dbReference>
<reference evidence="3" key="1">
    <citation type="submission" date="2018-05" db="EMBL/GenBank/DDBJ databases">
        <authorList>
            <person name="Liu B.-T."/>
        </authorList>
    </citation>
    <scope>NUCLEOTIDE SEQUENCE [LARGE SCALE GENOMIC DNA]</scope>
    <source>
        <strain evidence="3">WD6-1</strain>
    </source>
</reference>
<dbReference type="AlphaFoldDB" id="A0A2U2BUH8"/>
<dbReference type="EMBL" id="QEXV01000003">
    <property type="protein sequence ID" value="PWE17685.1"/>
    <property type="molecule type" value="Genomic_DNA"/>
</dbReference>
<evidence type="ECO:0000313" key="3">
    <source>
        <dbReference type="Proteomes" id="UP000245168"/>
    </source>
</evidence>
<dbReference type="GO" id="GO:0016491">
    <property type="term" value="F:oxidoreductase activity"/>
    <property type="evidence" value="ECO:0007669"/>
    <property type="project" value="InterPro"/>
</dbReference>
<sequence>MAKVTVDIVSDVVCPWCWLGHRYWAAARDLAPEIETETFLRPFQLDPTVPREGVGYRDYMKAKFGGGASEHWKAMRDHLEAAAPEAGIRFRFDDIPVRPNTLDAHRVIRWAQGQGLGEAAADRLFRAFFDELRDVGDRAGLADLADEIGLHRDVVAGLLAEDRDLEEVQRQEQLYRSLGVTGVPCFIFNGRFAIAGAQAPETLADALRKAAAGAETEDAR</sequence>
<dbReference type="RefSeq" id="WP_109252916.1">
    <property type="nucleotide sequence ID" value="NZ_QEXV01000003.1"/>
</dbReference>
<dbReference type="Pfam" id="PF01323">
    <property type="entry name" value="DSBA"/>
    <property type="match status" value="1"/>
</dbReference>
<dbReference type="OrthoDB" id="9799122at2"/>
<evidence type="ECO:0000313" key="2">
    <source>
        <dbReference type="EMBL" id="PWE17685.1"/>
    </source>
</evidence>
<organism evidence="2 3">
    <name type="scientific">Marinicauda salina</name>
    <dbReference type="NCBI Taxonomy" id="2135793"/>
    <lineage>
        <taxon>Bacteria</taxon>
        <taxon>Pseudomonadati</taxon>
        <taxon>Pseudomonadota</taxon>
        <taxon>Alphaproteobacteria</taxon>
        <taxon>Maricaulales</taxon>
        <taxon>Maricaulaceae</taxon>
        <taxon>Marinicauda</taxon>
    </lineage>
</organism>
<feature type="domain" description="DSBA-like thioredoxin" evidence="1">
    <location>
        <begin position="5"/>
        <end position="207"/>
    </location>
</feature>
<keyword evidence="3" id="KW-1185">Reference proteome</keyword>
<dbReference type="PANTHER" id="PTHR13887">
    <property type="entry name" value="GLUTATHIONE S-TRANSFERASE KAPPA"/>
    <property type="match status" value="1"/>
</dbReference>
<accession>A0A2U2BUH8</accession>
<dbReference type="InterPro" id="IPR036249">
    <property type="entry name" value="Thioredoxin-like_sf"/>
</dbReference>
<proteinExistence type="predicted"/>
<dbReference type="Gene3D" id="3.40.30.10">
    <property type="entry name" value="Glutaredoxin"/>
    <property type="match status" value="1"/>
</dbReference>
<name>A0A2U2BUH8_9PROT</name>
<dbReference type="PANTHER" id="PTHR13887:SF41">
    <property type="entry name" value="THIOREDOXIN SUPERFAMILY PROTEIN"/>
    <property type="match status" value="1"/>
</dbReference>
<protein>
    <submittedName>
        <fullName evidence="2">DsbA family oxidoreductase</fullName>
    </submittedName>
</protein>
<dbReference type="InterPro" id="IPR001853">
    <property type="entry name" value="DSBA-like_thioredoxin_dom"/>
</dbReference>
<comment type="caution">
    <text evidence="2">The sequence shown here is derived from an EMBL/GenBank/DDBJ whole genome shotgun (WGS) entry which is preliminary data.</text>
</comment>
<dbReference type="SUPFAM" id="SSF52833">
    <property type="entry name" value="Thioredoxin-like"/>
    <property type="match status" value="1"/>
</dbReference>
<dbReference type="Proteomes" id="UP000245168">
    <property type="component" value="Unassembled WGS sequence"/>
</dbReference>
<gene>
    <name evidence="2" type="ORF">DDZ18_08485</name>
</gene>